<evidence type="ECO:0000313" key="10">
    <source>
        <dbReference type="Proteomes" id="UP000294360"/>
    </source>
</evidence>
<dbReference type="InterPro" id="IPR017871">
    <property type="entry name" value="ABC_transporter-like_CS"/>
</dbReference>
<dbReference type="AlphaFoldDB" id="A0A4V6IMJ9"/>
<keyword evidence="3" id="KW-0547">Nucleotide-binding</keyword>
<dbReference type="InterPro" id="IPR027417">
    <property type="entry name" value="P-loop_NTPase"/>
</dbReference>
<evidence type="ECO:0000256" key="5">
    <source>
        <dbReference type="ARBA" id="ARBA00022840"/>
    </source>
</evidence>
<sequence>MRLSASRLSVERGGRVIFSDLSFALQDGESLVVTGRNGAGKSTLLRALAGLLPLAQGELLLDGACDESISEQTHYIGHADALKGALTVVENLEFHAALLDCGRGGMAPSAALAEFGLGHVAHLPSTYLSAGQKRRAALAKLLVARRPIWLLDEPTTALDAASQSLMTAIMAAHVSDGGVIIAATHAKLHLAARELQLGAAA</sequence>
<dbReference type="GO" id="GO:0016887">
    <property type="term" value="F:ATP hydrolysis activity"/>
    <property type="evidence" value="ECO:0007669"/>
    <property type="project" value="InterPro"/>
</dbReference>
<dbReference type="GO" id="GO:0017004">
    <property type="term" value="P:cytochrome complex assembly"/>
    <property type="evidence" value="ECO:0007669"/>
    <property type="project" value="UniProtKB-KW"/>
</dbReference>
<keyword evidence="7" id="KW-0472">Membrane</keyword>
<dbReference type="NCBIfam" id="TIGR01189">
    <property type="entry name" value="ccmA"/>
    <property type="match status" value="1"/>
</dbReference>
<dbReference type="SMART" id="SM00382">
    <property type="entry name" value="AAA"/>
    <property type="match status" value="1"/>
</dbReference>
<evidence type="ECO:0000256" key="6">
    <source>
        <dbReference type="ARBA" id="ARBA00022967"/>
    </source>
</evidence>
<dbReference type="PANTHER" id="PTHR43499:SF1">
    <property type="entry name" value="ABC TRANSPORTER I FAMILY MEMBER 1"/>
    <property type="match status" value="1"/>
</dbReference>
<dbReference type="GO" id="GO:0022857">
    <property type="term" value="F:transmembrane transporter activity"/>
    <property type="evidence" value="ECO:0007669"/>
    <property type="project" value="InterPro"/>
</dbReference>
<organism evidence="9 10">
    <name type="scientific">Methylocella tundrae</name>
    <dbReference type="NCBI Taxonomy" id="227605"/>
    <lineage>
        <taxon>Bacteria</taxon>
        <taxon>Pseudomonadati</taxon>
        <taxon>Pseudomonadota</taxon>
        <taxon>Alphaproteobacteria</taxon>
        <taxon>Hyphomicrobiales</taxon>
        <taxon>Beijerinckiaceae</taxon>
        <taxon>Methylocella</taxon>
    </lineage>
</organism>
<dbReference type="Pfam" id="PF00005">
    <property type="entry name" value="ABC_tran"/>
    <property type="match status" value="1"/>
</dbReference>
<dbReference type="Gene3D" id="3.40.50.300">
    <property type="entry name" value="P-loop containing nucleotide triphosphate hydrolases"/>
    <property type="match status" value="1"/>
</dbReference>
<comment type="similarity">
    <text evidence="1">Belongs to the ABC transporter superfamily.</text>
</comment>
<dbReference type="InterPro" id="IPR003593">
    <property type="entry name" value="AAA+_ATPase"/>
</dbReference>
<dbReference type="InterPro" id="IPR003439">
    <property type="entry name" value="ABC_transporter-like_ATP-bd"/>
</dbReference>
<dbReference type="InterPro" id="IPR005895">
    <property type="entry name" value="ABC_transptr_haem_export_CcmA"/>
</dbReference>
<evidence type="ECO:0000256" key="2">
    <source>
        <dbReference type="ARBA" id="ARBA00022448"/>
    </source>
</evidence>
<dbReference type="KEGG" id="mtun:MTUNDRAET4_1791"/>
<evidence type="ECO:0000256" key="7">
    <source>
        <dbReference type="ARBA" id="ARBA00023136"/>
    </source>
</evidence>
<proteinExistence type="inferred from homology"/>
<keyword evidence="2" id="KW-0813">Transport</keyword>
<dbReference type="PROSITE" id="PS50893">
    <property type="entry name" value="ABC_TRANSPORTER_2"/>
    <property type="match status" value="1"/>
</dbReference>
<evidence type="ECO:0000256" key="4">
    <source>
        <dbReference type="ARBA" id="ARBA00022748"/>
    </source>
</evidence>
<dbReference type="SUPFAM" id="SSF52540">
    <property type="entry name" value="P-loop containing nucleoside triphosphate hydrolases"/>
    <property type="match status" value="1"/>
</dbReference>
<dbReference type="PANTHER" id="PTHR43499">
    <property type="entry name" value="ABC TRANSPORTER I FAMILY MEMBER 1"/>
    <property type="match status" value="1"/>
</dbReference>
<feature type="domain" description="ABC transporter" evidence="8">
    <location>
        <begin position="3"/>
        <end position="201"/>
    </location>
</feature>
<dbReference type="EMBL" id="LR536450">
    <property type="protein sequence ID" value="VFU08684.1"/>
    <property type="molecule type" value="Genomic_DNA"/>
</dbReference>
<accession>A0A4V6IMJ9</accession>
<dbReference type="RefSeq" id="WP_134488754.1">
    <property type="nucleotide sequence ID" value="NZ_CP139089.1"/>
</dbReference>
<dbReference type="Proteomes" id="UP000294360">
    <property type="component" value="Chromosome"/>
</dbReference>
<evidence type="ECO:0000256" key="1">
    <source>
        <dbReference type="ARBA" id="ARBA00005417"/>
    </source>
</evidence>
<keyword evidence="4" id="KW-0201">Cytochrome c-type biogenesis</keyword>
<keyword evidence="5 9" id="KW-0067">ATP-binding</keyword>
<dbReference type="GO" id="GO:0005524">
    <property type="term" value="F:ATP binding"/>
    <property type="evidence" value="ECO:0007669"/>
    <property type="project" value="UniProtKB-KW"/>
</dbReference>
<dbReference type="PROSITE" id="PS00211">
    <property type="entry name" value="ABC_TRANSPORTER_1"/>
    <property type="match status" value="1"/>
</dbReference>
<evidence type="ECO:0000313" key="9">
    <source>
        <dbReference type="EMBL" id="VFU08684.1"/>
    </source>
</evidence>
<evidence type="ECO:0000259" key="8">
    <source>
        <dbReference type="PROSITE" id="PS50893"/>
    </source>
</evidence>
<keyword evidence="6" id="KW-1278">Translocase</keyword>
<evidence type="ECO:0000256" key="3">
    <source>
        <dbReference type="ARBA" id="ARBA00022741"/>
    </source>
</evidence>
<name>A0A4V6IMJ9_METTU</name>
<protein>
    <submittedName>
        <fullName evidence="9">Heme exporter subunit ATP-binding component of ABC superfamily</fullName>
    </submittedName>
</protein>
<dbReference type="OrthoDB" id="9800654at2"/>
<reference evidence="9 10" key="1">
    <citation type="submission" date="2019-03" db="EMBL/GenBank/DDBJ databases">
        <authorList>
            <person name="Kox A.R. M."/>
        </authorList>
    </citation>
    <scope>NUCLEOTIDE SEQUENCE [LARGE SCALE GENOMIC DNA]</scope>
    <source>
        <strain evidence="9">MTUNDRAET4 annotated genome</strain>
    </source>
</reference>
<gene>
    <name evidence="9" type="primary">ccmA</name>
    <name evidence="9" type="ORF">MTUNDRAET4_1791</name>
</gene>